<gene>
    <name evidence="2" type="ORF">Aud_002333</name>
</gene>
<evidence type="ECO:0000256" key="1">
    <source>
        <dbReference type="SAM" id="MobiDB-lite"/>
    </source>
</evidence>
<feature type="region of interest" description="Disordered" evidence="1">
    <location>
        <begin position="17"/>
        <end position="47"/>
    </location>
</feature>
<evidence type="ECO:0000313" key="2">
    <source>
        <dbReference type="EMBL" id="GIC85974.1"/>
    </source>
</evidence>
<protein>
    <submittedName>
        <fullName evidence="2">Uncharacterized protein</fullName>
    </submittedName>
</protein>
<reference evidence="2" key="2">
    <citation type="submission" date="2021-01" db="EMBL/GenBank/DDBJ databases">
        <title>Pan-genome distribution and transcriptional activeness of fungal secondary metabolism genes in Aspergillus section Fumigati.</title>
        <authorList>
            <person name="Takahashi H."/>
            <person name="Umemura M."/>
            <person name="Ninomiya A."/>
            <person name="Kusuya Y."/>
            <person name="Urayama S."/>
            <person name="Shimizu M."/>
            <person name="Watanabe A."/>
            <person name="Kamei K."/>
            <person name="Yaguchi T."/>
            <person name="Hagiwara D."/>
        </authorList>
    </citation>
    <scope>NUCLEOTIDE SEQUENCE</scope>
    <source>
        <strain evidence="2">IFM 46973</strain>
    </source>
</reference>
<dbReference type="Proteomes" id="UP000036893">
    <property type="component" value="Unassembled WGS sequence"/>
</dbReference>
<name>A0A8E0QJL4_9EURO</name>
<dbReference type="GeneID" id="66989809"/>
<organism evidence="2 3">
    <name type="scientific">Aspergillus udagawae</name>
    <dbReference type="NCBI Taxonomy" id="91492"/>
    <lineage>
        <taxon>Eukaryota</taxon>
        <taxon>Fungi</taxon>
        <taxon>Dikarya</taxon>
        <taxon>Ascomycota</taxon>
        <taxon>Pezizomycotina</taxon>
        <taxon>Eurotiomycetes</taxon>
        <taxon>Eurotiomycetidae</taxon>
        <taxon>Eurotiales</taxon>
        <taxon>Aspergillaceae</taxon>
        <taxon>Aspergillus</taxon>
        <taxon>Aspergillus subgen. Fumigati</taxon>
    </lineage>
</organism>
<dbReference type="RefSeq" id="XP_043143240.1">
    <property type="nucleotide sequence ID" value="XM_043287305.1"/>
</dbReference>
<dbReference type="EMBL" id="BBXM02000002">
    <property type="protein sequence ID" value="GIC85974.1"/>
    <property type="molecule type" value="Genomic_DNA"/>
</dbReference>
<accession>A0A8E0QJL4</accession>
<sequence length="131" mass="15091">MSSKLKSREEQLATMRALLHGETQPKKRIAQRRSPRGHPKGRGLELSDLEQRALDTLHIVTDDRLIRRPDGPKFYILPDSILDLDEETSFTQDDLRHEAKNMIPHLLAQPRNQIVDIFTVDGTYVDTEEHA</sequence>
<reference evidence="2" key="1">
    <citation type="journal article" date="2015" name="Genome Announc.">
        <title>Draft Genome Sequence of the Pathogenic Filamentous Fungus Aspergillus udagawae Strain IFM 46973T.</title>
        <authorList>
            <person name="Kusuya Y."/>
            <person name="Takahashi-Nakaguchi A."/>
            <person name="Takahashi H."/>
            <person name="Yaguchi T."/>
        </authorList>
    </citation>
    <scope>NUCLEOTIDE SEQUENCE</scope>
    <source>
        <strain evidence="2">IFM 46973</strain>
    </source>
</reference>
<feature type="compositionally biased region" description="Basic residues" evidence="1">
    <location>
        <begin position="26"/>
        <end position="41"/>
    </location>
</feature>
<dbReference type="AlphaFoldDB" id="A0A8E0QJL4"/>
<proteinExistence type="predicted"/>
<comment type="caution">
    <text evidence="2">The sequence shown here is derived from an EMBL/GenBank/DDBJ whole genome shotgun (WGS) entry which is preliminary data.</text>
</comment>
<evidence type="ECO:0000313" key="3">
    <source>
        <dbReference type="Proteomes" id="UP000036893"/>
    </source>
</evidence>